<evidence type="ECO:0000256" key="4">
    <source>
        <dbReference type="ARBA" id="ARBA00023163"/>
    </source>
</evidence>
<reference evidence="9" key="1">
    <citation type="submission" date="2019-01" db="EMBL/GenBank/DDBJ databases">
        <title>Draft genome sequences of three monokaryotic isolates of the white-rot basidiomycete fungus Dichomitus squalens.</title>
        <authorList>
            <consortium name="DOE Joint Genome Institute"/>
            <person name="Lopez S.C."/>
            <person name="Andreopoulos B."/>
            <person name="Pangilinan J."/>
            <person name="Lipzen A."/>
            <person name="Riley R."/>
            <person name="Ahrendt S."/>
            <person name="Ng V."/>
            <person name="Barry K."/>
            <person name="Daum C."/>
            <person name="Grigoriev I.V."/>
            <person name="Hilden K.S."/>
            <person name="Makela M.R."/>
            <person name="de Vries R.P."/>
        </authorList>
    </citation>
    <scope>NUCLEOTIDE SEQUENCE [LARGE SCALE GENOMIC DNA]</scope>
    <source>
        <strain evidence="9">OM18370.1</strain>
    </source>
</reference>
<proteinExistence type="predicted"/>
<feature type="compositionally biased region" description="Pro residues" evidence="7">
    <location>
        <begin position="788"/>
        <end position="799"/>
    </location>
</feature>
<evidence type="ECO:0000313" key="9">
    <source>
        <dbReference type="EMBL" id="TBU26763.1"/>
    </source>
</evidence>
<evidence type="ECO:0000256" key="1">
    <source>
        <dbReference type="ARBA" id="ARBA00004123"/>
    </source>
</evidence>
<dbReference type="InterPro" id="IPR036427">
    <property type="entry name" value="Bromodomain-like_sf"/>
</dbReference>
<dbReference type="GO" id="GO:0005634">
    <property type="term" value="C:nucleus"/>
    <property type="evidence" value="ECO:0007669"/>
    <property type="project" value="UniProtKB-SubCell"/>
</dbReference>
<dbReference type="PROSITE" id="PS50014">
    <property type="entry name" value="BROMODOMAIN_2"/>
    <property type="match status" value="1"/>
</dbReference>
<protein>
    <recommendedName>
        <fullName evidence="8">Bromo domain-containing protein</fullName>
    </recommendedName>
</protein>
<dbReference type="GO" id="GO:0046982">
    <property type="term" value="F:protein heterodimerization activity"/>
    <property type="evidence" value="ECO:0007669"/>
    <property type="project" value="InterPro"/>
</dbReference>
<dbReference type="PROSITE" id="PS00633">
    <property type="entry name" value="BROMODOMAIN_1"/>
    <property type="match status" value="1"/>
</dbReference>
<evidence type="ECO:0000256" key="3">
    <source>
        <dbReference type="ARBA" id="ARBA00023117"/>
    </source>
</evidence>
<feature type="compositionally biased region" description="Pro residues" evidence="7">
    <location>
        <begin position="766"/>
        <end position="777"/>
    </location>
</feature>
<evidence type="ECO:0000259" key="8">
    <source>
        <dbReference type="PROSITE" id="PS50014"/>
    </source>
</evidence>
<dbReference type="Gene3D" id="1.10.20.10">
    <property type="entry name" value="Histone, subunit A"/>
    <property type="match status" value="1"/>
</dbReference>
<feature type="region of interest" description="Disordered" evidence="7">
    <location>
        <begin position="614"/>
        <end position="646"/>
    </location>
</feature>
<dbReference type="GO" id="GO:0000124">
    <property type="term" value="C:SAGA complex"/>
    <property type="evidence" value="ECO:0007669"/>
    <property type="project" value="InterPro"/>
</dbReference>
<keyword evidence="4" id="KW-0804">Transcription</keyword>
<dbReference type="GO" id="GO:0046695">
    <property type="term" value="C:SLIK (SAGA-like) complex"/>
    <property type="evidence" value="ECO:0007669"/>
    <property type="project" value="InterPro"/>
</dbReference>
<feature type="region of interest" description="Disordered" evidence="7">
    <location>
        <begin position="691"/>
        <end position="838"/>
    </location>
</feature>
<feature type="domain" description="Bromo" evidence="8">
    <location>
        <begin position="62"/>
        <end position="132"/>
    </location>
</feature>
<dbReference type="AlphaFoldDB" id="A0A4V2JZY0"/>
<dbReference type="InterPro" id="IPR006565">
    <property type="entry name" value="BTP"/>
</dbReference>
<keyword evidence="3 6" id="KW-0103">Bromodomain</keyword>
<dbReference type="OrthoDB" id="21449at2759"/>
<dbReference type="Proteomes" id="UP000292957">
    <property type="component" value="Unassembled WGS sequence"/>
</dbReference>
<dbReference type="PRINTS" id="PR00503">
    <property type="entry name" value="BROMODOMAIN"/>
</dbReference>
<evidence type="ECO:0000256" key="5">
    <source>
        <dbReference type="ARBA" id="ARBA00023242"/>
    </source>
</evidence>
<dbReference type="Gene3D" id="1.20.920.10">
    <property type="entry name" value="Bromodomain-like"/>
    <property type="match status" value="1"/>
</dbReference>
<dbReference type="Pfam" id="PF00439">
    <property type="entry name" value="Bromodomain"/>
    <property type="match status" value="1"/>
</dbReference>
<dbReference type="SUPFAM" id="SSF47370">
    <property type="entry name" value="Bromodomain"/>
    <property type="match status" value="1"/>
</dbReference>
<dbReference type="GO" id="GO:0006357">
    <property type="term" value="P:regulation of transcription by RNA polymerase II"/>
    <property type="evidence" value="ECO:0007669"/>
    <property type="project" value="TreeGrafter"/>
</dbReference>
<dbReference type="CDD" id="cd22927">
    <property type="entry name" value="HFD_SPT7"/>
    <property type="match status" value="1"/>
</dbReference>
<evidence type="ECO:0000256" key="7">
    <source>
        <dbReference type="SAM" id="MobiDB-lite"/>
    </source>
</evidence>
<dbReference type="InterPro" id="IPR018359">
    <property type="entry name" value="Bromodomain_CS"/>
</dbReference>
<dbReference type="SMART" id="SM00297">
    <property type="entry name" value="BROMO"/>
    <property type="match status" value="1"/>
</dbReference>
<keyword evidence="5" id="KW-0539">Nucleus</keyword>
<sequence>MNNLLRTLTASQVNSSLPESELKLLLSAVKETRRTSSDPQKLVDAFYDSLEGLLHDLRMVTMDNRDAEAFLKPVAKSEVPDYYEIITNPMDLQTMLKKVKQRHYKCKKEFKDDLDLIWSNCFLYNATEDHPLRQCASRLKAKAERLLKNITDYKERTDPIIPGEVPVRGITPRVNGITLNGTSHHFPGSVFRSPSPTKQAAPLPGQSKKIQRDTTFPESSAYVRTQAGMRTFLQLERDVDEYLSRTPVSEETDPTVQQLKERLLRYAVRLEDDAEPDGALSTVDGEVGVKRKLNGFVDDRPRKRARMHSQSPADKDVIEMWWDAMCSDEMLANGLPSLTLSACDDVSSPAFSNAITDSPRSSMRRKKKKTKETTSPDTLLYHMNNNIRTLRRVRTTHAKLTALNQSLEENVGVAELPIHDIQADLDDVIDERPWKPTGAGIDMGEENATNCLHWMGSKVLEHVGFQGTSKMALDTLASVTAEYLQNVGRTIRFICDKYGNQMTAEEIILHTLFESGITQVTDLERYIKDDVLRYGGRLTELEKKLGNAYREATTEEAWDDEALFRMEGEEEEGEFVMGNFAESFGEDFFGLKELGIADEFGLSSLTIPKRLLKGKKGGLKEGPSTAKPTEPPPPFPPPPPFIPLDSNTVDNQIGLLKLFYQGRVAEISSALVAPPLQSTGALIGIPPVATSLPSSSTSSLPSIPVNPASGPSTAGPTHVGPTEVTQVFIIPDESPSPSHTKIGPLGTINKAAPSASTAKKKSKAKPPAPAPGPPLPPGSAGVDGDAPPVTPGPPLPPPLMHSSSTGGVGDSKKGKGASTPSKKKAKVEPFPPVVMASA</sequence>
<dbReference type="PANTHER" id="PTHR47343:SF1">
    <property type="entry name" value="TRANSCRIPTIONAL ACTIVATOR SPT7"/>
    <property type="match status" value="1"/>
</dbReference>
<dbReference type="InterPro" id="IPR009072">
    <property type="entry name" value="Histone-fold"/>
</dbReference>
<evidence type="ECO:0000256" key="2">
    <source>
        <dbReference type="ARBA" id="ARBA00023015"/>
    </source>
</evidence>
<dbReference type="Pfam" id="PF07524">
    <property type="entry name" value="Bromo_TP"/>
    <property type="match status" value="1"/>
</dbReference>
<comment type="subcellular location">
    <subcellularLocation>
        <location evidence="1">Nucleus</location>
    </subcellularLocation>
</comment>
<name>A0A4V2JZY0_9APHY</name>
<gene>
    <name evidence="9" type="ORF">BD311DRAFT_866609</name>
</gene>
<dbReference type="InterPro" id="IPR001487">
    <property type="entry name" value="Bromodomain"/>
</dbReference>
<dbReference type="PANTHER" id="PTHR47343">
    <property type="entry name" value="TRANSCRIPTIONAL ACTIVATOR SPT7"/>
    <property type="match status" value="1"/>
</dbReference>
<feature type="compositionally biased region" description="Pro residues" evidence="7">
    <location>
        <begin position="629"/>
        <end position="642"/>
    </location>
</feature>
<feature type="region of interest" description="Disordered" evidence="7">
    <location>
        <begin position="191"/>
        <end position="214"/>
    </location>
</feature>
<dbReference type="GO" id="GO:0006325">
    <property type="term" value="P:chromatin organization"/>
    <property type="evidence" value="ECO:0007669"/>
    <property type="project" value="UniProtKB-ARBA"/>
</dbReference>
<feature type="region of interest" description="Disordered" evidence="7">
    <location>
        <begin position="354"/>
        <end position="374"/>
    </location>
</feature>
<keyword evidence="2" id="KW-0805">Transcription regulation</keyword>
<dbReference type="GO" id="GO:0005198">
    <property type="term" value="F:structural molecule activity"/>
    <property type="evidence" value="ECO:0007669"/>
    <property type="project" value="TreeGrafter"/>
</dbReference>
<evidence type="ECO:0000256" key="6">
    <source>
        <dbReference type="PROSITE-ProRule" id="PRU00035"/>
    </source>
</evidence>
<organism evidence="9">
    <name type="scientific">Dichomitus squalens</name>
    <dbReference type="NCBI Taxonomy" id="114155"/>
    <lineage>
        <taxon>Eukaryota</taxon>
        <taxon>Fungi</taxon>
        <taxon>Dikarya</taxon>
        <taxon>Basidiomycota</taxon>
        <taxon>Agaricomycotina</taxon>
        <taxon>Agaricomycetes</taxon>
        <taxon>Polyporales</taxon>
        <taxon>Polyporaceae</taxon>
        <taxon>Dichomitus</taxon>
    </lineage>
</organism>
<accession>A0A4V2JZY0</accession>
<dbReference type="InterPro" id="IPR037782">
    <property type="entry name" value="Spt7"/>
</dbReference>
<dbReference type="EMBL" id="ML143441">
    <property type="protein sequence ID" value="TBU26763.1"/>
    <property type="molecule type" value="Genomic_DNA"/>
</dbReference>
<feature type="compositionally biased region" description="Low complexity" evidence="7">
    <location>
        <begin position="691"/>
        <end position="702"/>
    </location>
</feature>